<dbReference type="STRING" id="7897.ENSLACP00000018732"/>
<dbReference type="EMBL" id="AFYH01069236">
    <property type="status" value="NOT_ANNOTATED_CDS"/>
    <property type="molecule type" value="Genomic_DNA"/>
</dbReference>
<dbReference type="eggNOG" id="KOG0157">
    <property type="taxonomic scope" value="Eukaryota"/>
</dbReference>
<reference evidence="10" key="1">
    <citation type="submission" date="2011-08" db="EMBL/GenBank/DDBJ databases">
        <title>The draft genome of Latimeria chalumnae.</title>
        <authorList>
            <person name="Di Palma F."/>
            <person name="Alfoldi J."/>
            <person name="Johnson J."/>
            <person name="Berlin A."/>
            <person name="Gnerre S."/>
            <person name="Jaffe D."/>
            <person name="MacCallum I."/>
            <person name="Young S."/>
            <person name="Walker B.J."/>
            <person name="Lander E."/>
            <person name="Lindblad-Toh K."/>
        </authorList>
    </citation>
    <scope>NUCLEOTIDE SEQUENCE [LARGE SCALE GENOMIC DNA]</scope>
    <source>
        <strain evidence="10">Wild caught</strain>
    </source>
</reference>
<keyword evidence="8" id="KW-1133">Transmembrane helix</keyword>
<dbReference type="EMBL" id="AFYH01069234">
    <property type="status" value="NOT_ANNOTATED_CDS"/>
    <property type="molecule type" value="Genomic_DNA"/>
</dbReference>
<dbReference type="EMBL" id="AFYH01069239">
    <property type="status" value="NOT_ANNOTATED_CDS"/>
    <property type="molecule type" value="Genomic_DNA"/>
</dbReference>
<dbReference type="Ensembl" id="ENSLACT00000018865.1">
    <property type="protein sequence ID" value="ENSLACP00000018732.1"/>
    <property type="gene ID" value="ENSLACG00000016491.2"/>
</dbReference>
<gene>
    <name evidence="9" type="primary">LOC102363927</name>
</gene>
<dbReference type="EMBL" id="AFYH01069238">
    <property type="status" value="NOT_ANNOTATED_CDS"/>
    <property type="molecule type" value="Genomic_DNA"/>
</dbReference>
<evidence type="ECO:0000256" key="5">
    <source>
        <dbReference type="ARBA" id="ARBA00023002"/>
    </source>
</evidence>
<dbReference type="EMBL" id="AFYH01069241">
    <property type="status" value="NOT_ANNOTATED_CDS"/>
    <property type="molecule type" value="Genomic_DNA"/>
</dbReference>
<dbReference type="GO" id="GO:0016705">
    <property type="term" value="F:oxidoreductase activity, acting on paired donors, with incorporation or reduction of molecular oxygen"/>
    <property type="evidence" value="ECO:0007669"/>
    <property type="project" value="InterPro"/>
</dbReference>
<keyword evidence="5" id="KW-0560">Oxidoreductase</keyword>
<dbReference type="GO" id="GO:0020037">
    <property type="term" value="F:heme binding"/>
    <property type="evidence" value="ECO:0007669"/>
    <property type="project" value="InterPro"/>
</dbReference>
<keyword evidence="4" id="KW-0479">Metal-binding</keyword>
<organism evidence="9 10">
    <name type="scientific">Latimeria chalumnae</name>
    <name type="common">Coelacanth</name>
    <dbReference type="NCBI Taxonomy" id="7897"/>
    <lineage>
        <taxon>Eukaryota</taxon>
        <taxon>Metazoa</taxon>
        <taxon>Chordata</taxon>
        <taxon>Craniata</taxon>
        <taxon>Vertebrata</taxon>
        <taxon>Euteleostomi</taxon>
        <taxon>Coelacanthiformes</taxon>
        <taxon>Coelacanthidae</taxon>
        <taxon>Latimeria</taxon>
    </lineage>
</organism>
<proteinExistence type="inferred from homology"/>
<keyword evidence="10" id="KW-1185">Reference proteome</keyword>
<keyword evidence="8" id="KW-0812">Transmembrane</keyword>
<dbReference type="PRINTS" id="PR00464">
    <property type="entry name" value="EP450II"/>
</dbReference>
<keyword evidence="6" id="KW-0408">Iron</keyword>
<evidence type="ECO:0000256" key="2">
    <source>
        <dbReference type="ARBA" id="ARBA00010617"/>
    </source>
</evidence>
<dbReference type="EMBL" id="AFYH01069233">
    <property type="status" value="NOT_ANNOTATED_CDS"/>
    <property type="molecule type" value="Genomic_DNA"/>
</dbReference>
<evidence type="ECO:0000256" key="7">
    <source>
        <dbReference type="ARBA" id="ARBA00023033"/>
    </source>
</evidence>
<dbReference type="EMBL" id="AFYH01069242">
    <property type="status" value="NOT_ANNOTATED_CDS"/>
    <property type="molecule type" value="Genomic_DNA"/>
</dbReference>
<dbReference type="Gene3D" id="1.10.630.10">
    <property type="entry name" value="Cytochrome P450"/>
    <property type="match status" value="1"/>
</dbReference>
<dbReference type="PANTHER" id="PTHR24291">
    <property type="entry name" value="CYTOCHROME P450 FAMILY 4"/>
    <property type="match status" value="1"/>
</dbReference>
<dbReference type="InterPro" id="IPR002402">
    <property type="entry name" value="Cyt_P450_E_grp-II"/>
</dbReference>
<sequence length="461" mass="52778">LSPDQIESAESPGISEMSFPFSAAAAIPLYPLISGLSAFLLFCLTLQLIKSAFCWRSKVQKLDEEFPGPPRHWLLGHLREFQANEYGLAKFLEALPNHPYCNPVFFGPFPFFINLVHPDYVPMLSGLLAHVAPKMDKVYGFLRPWLGDGLLVANGNKWYRRRRLLTPSFHFDILKPYMKVYNTSAQIMLDKWEKLCQSGQSVELFEHVSLMTLDSLLKCAFSYNSNCQTRSQTEIPYIKAVYDVSHLVTNRLIFVPHHSDFLFSFSPSGFRFRKALSVLHTFTRSVIQKRKESLAHLGQPCHSKLSRCLESMSGRKYLDFLDMLLATKDDGGNGLTDEEIENEVDTFMFEGHDTTASGISWILYNLAKHPEHQDKCREEIQEVLQGRQEVEWDDLPKLEFTTMCIKESLRTHPPVTMTWRTLTKNVELPDGRTIPEGTHVSIGIFAVHHHPAVWEEPEVSQ</sequence>
<dbReference type="AlphaFoldDB" id="H3BA11"/>
<dbReference type="EMBL" id="AFYH01069240">
    <property type="status" value="NOT_ANNOTATED_CDS"/>
    <property type="molecule type" value="Genomic_DNA"/>
</dbReference>
<dbReference type="SUPFAM" id="SSF48264">
    <property type="entry name" value="Cytochrome P450"/>
    <property type="match status" value="1"/>
</dbReference>
<evidence type="ECO:0000313" key="10">
    <source>
        <dbReference type="Proteomes" id="UP000008672"/>
    </source>
</evidence>
<keyword evidence="8" id="KW-0472">Membrane</keyword>
<dbReference type="InterPro" id="IPR001128">
    <property type="entry name" value="Cyt_P450"/>
</dbReference>
<dbReference type="InParanoid" id="H3BA11"/>
<evidence type="ECO:0000256" key="1">
    <source>
        <dbReference type="ARBA" id="ARBA00001971"/>
    </source>
</evidence>
<dbReference type="GO" id="GO:0004497">
    <property type="term" value="F:monooxygenase activity"/>
    <property type="evidence" value="ECO:0007669"/>
    <property type="project" value="UniProtKB-KW"/>
</dbReference>
<reference evidence="9" key="2">
    <citation type="submission" date="2025-08" db="UniProtKB">
        <authorList>
            <consortium name="Ensembl"/>
        </authorList>
    </citation>
    <scope>IDENTIFICATION</scope>
</reference>
<protein>
    <submittedName>
        <fullName evidence="9">Uncharacterized protein</fullName>
    </submittedName>
</protein>
<dbReference type="Bgee" id="ENSLACG00000016491">
    <property type="expression patterns" value="Expressed in chordate pharynx and 3 other cell types or tissues"/>
</dbReference>
<reference evidence="9" key="3">
    <citation type="submission" date="2025-09" db="UniProtKB">
        <authorList>
            <consortium name="Ensembl"/>
        </authorList>
    </citation>
    <scope>IDENTIFICATION</scope>
</reference>
<dbReference type="OMA" id="DPTAHTM"/>
<dbReference type="GeneTree" id="ENSGT00940000165189"/>
<dbReference type="EMBL" id="AFYH01069235">
    <property type="status" value="NOT_ANNOTATED_CDS"/>
    <property type="molecule type" value="Genomic_DNA"/>
</dbReference>
<dbReference type="Pfam" id="PF00067">
    <property type="entry name" value="p450"/>
    <property type="match status" value="1"/>
</dbReference>
<dbReference type="EMBL" id="AFYH01069237">
    <property type="status" value="NOT_ANNOTATED_CDS"/>
    <property type="molecule type" value="Genomic_DNA"/>
</dbReference>
<dbReference type="PANTHER" id="PTHR24291:SF201">
    <property type="entry name" value="CYTOCHROME P450, FAMILY 4, SUBFAMILY B, POLYPEPTIDE 7"/>
    <property type="match status" value="1"/>
</dbReference>
<comment type="similarity">
    <text evidence="2">Belongs to the cytochrome P450 family.</text>
</comment>
<name>H3BA11_LATCH</name>
<evidence type="ECO:0000256" key="3">
    <source>
        <dbReference type="ARBA" id="ARBA00022617"/>
    </source>
</evidence>
<dbReference type="GO" id="GO:0005506">
    <property type="term" value="F:iron ion binding"/>
    <property type="evidence" value="ECO:0007669"/>
    <property type="project" value="InterPro"/>
</dbReference>
<evidence type="ECO:0000256" key="4">
    <source>
        <dbReference type="ARBA" id="ARBA00022723"/>
    </source>
</evidence>
<evidence type="ECO:0000256" key="6">
    <source>
        <dbReference type="ARBA" id="ARBA00023004"/>
    </source>
</evidence>
<accession>H3BA11</accession>
<keyword evidence="3" id="KW-0349">Heme</keyword>
<keyword evidence="7" id="KW-0503">Monooxygenase</keyword>
<comment type="cofactor">
    <cofactor evidence="1">
        <name>heme</name>
        <dbReference type="ChEBI" id="CHEBI:30413"/>
    </cofactor>
</comment>
<dbReference type="InterPro" id="IPR050196">
    <property type="entry name" value="Cytochrome_P450_Monoox"/>
</dbReference>
<dbReference type="InterPro" id="IPR036396">
    <property type="entry name" value="Cyt_P450_sf"/>
</dbReference>
<evidence type="ECO:0000256" key="8">
    <source>
        <dbReference type="SAM" id="Phobius"/>
    </source>
</evidence>
<dbReference type="Proteomes" id="UP000008672">
    <property type="component" value="Unassembled WGS sequence"/>
</dbReference>
<feature type="transmembrane region" description="Helical" evidence="8">
    <location>
        <begin position="27"/>
        <end position="49"/>
    </location>
</feature>
<evidence type="ECO:0000313" key="9">
    <source>
        <dbReference type="Ensembl" id="ENSLACP00000018732.1"/>
    </source>
</evidence>